<proteinExistence type="inferred from homology"/>
<keyword evidence="5" id="KW-0804">Transcription</keyword>
<organism evidence="7 8">
    <name type="scientific">Bisbaumannia pacifica</name>
    <dbReference type="NCBI Taxonomy" id="77098"/>
    <lineage>
        <taxon>Bacteria</taxon>
        <taxon>Pseudomonadati</taxon>
        <taxon>Pseudomonadota</taxon>
        <taxon>Gammaproteobacteria</taxon>
        <taxon>Oceanospirillales</taxon>
        <taxon>Halomonadaceae</taxon>
        <taxon>Bisbaumannia</taxon>
    </lineage>
</organism>
<sequence length="516" mass="56457">MEPVIAAHADWVGEALGIELMTPSSQPLARRLYRALRGWIQVGRLASGSRLPSSRRLARDLGVGRNTLLEAIEQLVAEGFLETRPGAGTFVADLPFGRGEAVSEALAEKPPSEAPEAALSARGERLLRFCASPGHHHAAFAPGVPALDRFPHELWQRLLKRHQRDAPEAWLDYRTQGGVTALREALCDYLRLSRSVRCRPEQVLVVQGAQQGFELIARMLSDPGDVAWLEEPGYGGAQACFDAAGLEMVAVPVDGEGLDLKRVPPGQAAPRLIYVTPSHQYPSGVTMSLPRRLALLEAAETHGAWIVEDDYDSEFRYGQRPIAALQGLSAAARVIYVGTLSKVLYPGLRLGYLVLPEALVAPFRRANARLHREGQYAVQAALAEFIAAGHFSRHVRRMRNCYRQRQALLRRALAPAVARGLALSEGQAGMHLVAWLDDRDIEQALVRRAAEQGIGLSPLSDYYLTPPGRPGLVLGYAGARDEEILRAGEWLARAWLALAESRDRAGAAETPRDKHV</sequence>
<dbReference type="PANTHER" id="PTHR46577">
    <property type="entry name" value="HTH-TYPE TRANSCRIPTIONAL REGULATORY PROTEIN GABR"/>
    <property type="match status" value="1"/>
</dbReference>
<dbReference type="AlphaFoldDB" id="A0ABD4L2D2"/>
<dbReference type="PROSITE" id="PS50949">
    <property type="entry name" value="HTH_GNTR"/>
    <property type="match status" value="1"/>
</dbReference>
<dbReference type="InterPro" id="IPR015424">
    <property type="entry name" value="PyrdxlP-dep_Trfase"/>
</dbReference>
<dbReference type="Gene3D" id="1.10.10.10">
    <property type="entry name" value="Winged helix-like DNA-binding domain superfamily/Winged helix DNA-binding domain"/>
    <property type="match status" value="1"/>
</dbReference>
<gene>
    <name evidence="7" type="ORF">I7V36_06545</name>
</gene>
<keyword evidence="4" id="KW-0238">DNA-binding</keyword>
<dbReference type="SUPFAM" id="SSF46785">
    <property type="entry name" value="Winged helix' DNA-binding domain"/>
    <property type="match status" value="1"/>
</dbReference>
<keyword evidence="3" id="KW-0805">Transcription regulation</keyword>
<keyword evidence="7" id="KW-0808">Transferase</keyword>
<dbReference type="CDD" id="cd00609">
    <property type="entry name" value="AAT_like"/>
    <property type="match status" value="1"/>
</dbReference>
<protein>
    <submittedName>
        <fullName evidence="7">PLP-dependent aminotransferase family protein</fullName>
    </submittedName>
</protein>
<dbReference type="EMBL" id="JAEDAF010000004">
    <property type="protein sequence ID" value="MBH8579753.1"/>
    <property type="molecule type" value="Genomic_DNA"/>
</dbReference>
<dbReference type="CDD" id="cd07377">
    <property type="entry name" value="WHTH_GntR"/>
    <property type="match status" value="1"/>
</dbReference>
<dbReference type="InterPro" id="IPR015421">
    <property type="entry name" value="PyrdxlP-dep_Trfase_major"/>
</dbReference>
<evidence type="ECO:0000256" key="5">
    <source>
        <dbReference type="ARBA" id="ARBA00023163"/>
    </source>
</evidence>
<name>A0ABD4L2D2_9GAMM</name>
<dbReference type="RefSeq" id="WP_198057353.1">
    <property type="nucleotide sequence ID" value="NZ_JAEDAF010000004.1"/>
</dbReference>
<dbReference type="PRINTS" id="PR00035">
    <property type="entry name" value="HTHGNTR"/>
</dbReference>
<dbReference type="InterPro" id="IPR036390">
    <property type="entry name" value="WH_DNA-bd_sf"/>
</dbReference>
<dbReference type="GO" id="GO:0008483">
    <property type="term" value="F:transaminase activity"/>
    <property type="evidence" value="ECO:0007669"/>
    <property type="project" value="UniProtKB-KW"/>
</dbReference>
<evidence type="ECO:0000256" key="1">
    <source>
        <dbReference type="ARBA" id="ARBA00005384"/>
    </source>
</evidence>
<dbReference type="Pfam" id="PF00155">
    <property type="entry name" value="Aminotran_1_2"/>
    <property type="match status" value="1"/>
</dbReference>
<dbReference type="PANTHER" id="PTHR46577:SF1">
    <property type="entry name" value="HTH-TYPE TRANSCRIPTIONAL REGULATORY PROTEIN GABR"/>
    <property type="match status" value="1"/>
</dbReference>
<comment type="similarity">
    <text evidence="1">In the C-terminal section; belongs to the class-I pyridoxal-phosphate-dependent aminotransferase family.</text>
</comment>
<dbReference type="SUPFAM" id="SSF53383">
    <property type="entry name" value="PLP-dependent transferases"/>
    <property type="match status" value="1"/>
</dbReference>
<dbReference type="Proteomes" id="UP000651738">
    <property type="component" value="Unassembled WGS sequence"/>
</dbReference>
<evidence type="ECO:0000313" key="8">
    <source>
        <dbReference type="Proteomes" id="UP000651738"/>
    </source>
</evidence>
<evidence type="ECO:0000313" key="7">
    <source>
        <dbReference type="EMBL" id="MBH8579753.1"/>
    </source>
</evidence>
<dbReference type="Pfam" id="PF00392">
    <property type="entry name" value="GntR"/>
    <property type="match status" value="1"/>
</dbReference>
<evidence type="ECO:0000256" key="4">
    <source>
        <dbReference type="ARBA" id="ARBA00023125"/>
    </source>
</evidence>
<dbReference type="GO" id="GO:0003677">
    <property type="term" value="F:DNA binding"/>
    <property type="evidence" value="ECO:0007669"/>
    <property type="project" value="UniProtKB-KW"/>
</dbReference>
<evidence type="ECO:0000256" key="3">
    <source>
        <dbReference type="ARBA" id="ARBA00023015"/>
    </source>
</evidence>
<dbReference type="InterPro" id="IPR000524">
    <property type="entry name" value="Tscrpt_reg_HTH_GntR"/>
</dbReference>
<evidence type="ECO:0000259" key="6">
    <source>
        <dbReference type="PROSITE" id="PS50949"/>
    </source>
</evidence>
<dbReference type="SMART" id="SM00345">
    <property type="entry name" value="HTH_GNTR"/>
    <property type="match status" value="1"/>
</dbReference>
<dbReference type="InterPro" id="IPR036388">
    <property type="entry name" value="WH-like_DNA-bd_sf"/>
</dbReference>
<accession>A0ABD4L2D2</accession>
<dbReference type="InterPro" id="IPR051446">
    <property type="entry name" value="HTH_trans_reg/aminotransferase"/>
</dbReference>
<dbReference type="InterPro" id="IPR004839">
    <property type="entry name" value="Aminotransferase_I/II_large"/>
</dbReference>
<feature type="domain" description="HTH gntR-type" evidence="6">
    <location>
        <begin position="26"/>
        <end position="94"/>
    </location>
</feature>
<comment type="caution">
    <text evidence="7">The sequence shown here is derived from an EMBL/GenBank/DDBJ whole genome shotgun (WGS) entry which is preliminary data.</text>
</comment>
<evidence type="ECO:0000256" key="2">
    <source>
        <dbReference type="ARBA" id="ARBA00022898"/>
    </source>
</evidence>
<keyword evidence="2" id="KW-0663">Pyridoxal phosphate</keyword>
<keyword evidence="7" id="KW-0032">Aminotransferase</keyword>
<dbReference type="Gene3D" id="3.40.640.10">
    <property type="entry name" value="Type I PLP-dependent aspartate aminotransferase-like (Major domain)"/>
    <property type="match status" value="1"/>
</dbReference>
<reference evidence="7 8" key="1">
    <citation type="submission" date="2020-12" db="EMBL/GenBank/DDBJ databases">
        <title>Draft genome sequence of Halomonas pacifica strain CARE-V15.</title>
        <authorList>
            <person name="Vignesh N."/>
            <person name="Thabitha A."/>
            <person name="Saravanan R."/>
            <person name="Manigandan V."/>
        </authorList>
    </citation>
    <scope>NUCLEOTIDE SEQUENCE [LARGE SCALE GENOMIC DNA]</scope>
    <source>
        <strain evidence="7 8">CARE-V15</strain>
    </source>
</reference>